<dbReference type="InterPro" id="IPR054170">
    <property type="entry name" value="RlmL_1st"/>
</dbReference>
<evidence type="ECO:0000256" key="1">
    <source>
        <dbReference type="ARBA" id="ARBA00022603"/>
    </source>
</evidence>
<dbReference type="PANTHER" id="PTHR47313:SF1">
    <property type="entry name" value="RIBOSOMAL RNA LARGE SUBUNIT METHYLTRANSFERASE K_L"/>
    <property type="match status" value="1"/>
</dbReference>
<dbReference type="InterPro" id="IPR029063">
    <property type="entry name" value="SAM-dependent_MTases_sf"/>
</dbReference>
<dbReference type="Gene3D" id="3.40.50.150">
    <property type="entry name" value="Vaccinia Virus protein VP39"/>
    <property type="match status" value="1"/>
</dbReference>
<sequence>MRRTRLHKQIRRQLLEKKQEFFVICPPGFEKECEQEIQTLFPDTGPMKTEKGGILLQAPLTFAPEANRRLRTASRILMRMARFTATDFKGFQKNLAEIPWHLYFPEGPIPQIRVLCHKCRLYHSDAIAQRIRDLLSAKKYGESGAPCAQGKPVPGLYVRGEKDRFTLSVDSSGPLLYLRGLKTSGSKAPLRENLAAAILMASGYTPEVTLVDPMCGSGTFSMEAALMASAVAPGSFRNFAWENWPAFLVAPSVWEEEQVQQISAPIFASDVQEKVLTDFKEICLQHSFFQNIQIQKADFFSIEPPQGEPGLIMLNPPYGLRMGTKKEAGILNRRLADHLQKKWQGWHTGILIPGEQGIPPEFSRLQRTNFQHGGLPMQLFTGKTELINLHKP</sequence>
<keyword evidence="6" id="KW-1185">Reference proteome</keyword>
<dbReference type="GO" id="GO:0008990">
    <property type="term" value="F:rRNA (guanine-N2-)-methyltransferase activity"/>
    <property type="evidence" value="ECO:0007669"/>
    <property type="project" value="TreeGrafter"/>
</dbReference>
<keyword evidence="1" id="KW-0489">Methyltransferase</keyword>
<dbReference type="Gene3D" id="3.30.2130.30">
    <property type="match status" value="1"/>
</dbReference>
<keyword evidence="2" id="KW-0808">Transferase</keyword>
<evidence type="ECO:0000313" key="5">
    <source>
        <dbReference type="EMBL" id="TYT74085.1"/>
    </source>
</evidence>
<gene>
    <name evidence="5" type="ORF">FIM25_11785</name>
</gene>
<evidence type="ECO:0000259" key="4">
    <source>
        <dbReference type="Pfam" id="PF22020"/>
    </source>
</evidence>
<dbReference type="Pfam" id="PF22020">
    <property type="entry name" value="RlmL_1st"/>
    <property type="match status" value="1"/>
</dbReference>
<dbReference type="EMBL" id="VDMB01000015">
    <property type="protein sequence ID" value="TYT74085.1"/>
    <property type="molecule type" value="Genomic_DNA"/>
</dbReference>
<dbReference type="CDD" id="cd11715">
    <property type="entry name" value="THUMP_AdoMetMT"/>
    <property type="match status" value="1"/>
</dbReference>
<evidence type="ECO:0000256" key="2">
    <source>
        <dbReference type="ARBA" id="ARBA00022679"/>
    </source>
</evidence>
<feature type="domain" description="RlmL ferredoxin-like" evidence="4">
    <location>
        <begin position="20"/>
        <end position="77"/>
    </location>
</feature>
<feature type="domain" description="Ribosomal RNA large subunit methyltransferase K/L-like methyltransferase" evidence="3">
    <location>
        <begin position="179"/>
        <end position="347"/>
    </location>
</feature>
<dbReference type="Pfam" id="PF01170">
    <property type="entry name" value="UPF0020"/>
    <property type="match status" value="1"/>
</dbReference>
<dbReference type="RefSeq" id="WP_139449546.1">
    <property type="nucleotide sequence ID" value="NZ_VDMB01000015.1"/>
</dbReference>
<dbReference type="AlphaFoldDB" id="A0A5S5MEM9"/>
<protein>
    <submittedName>
        <fullName evidence="5">Uncharacterized protein</fullName>
    </submittedName>
</protein>
<comment type="caution">
    <text evidence="5">The sequence shown here is derived from an EMBL/GenBank/DDBJ whole genome shotgun (WGS) entry which is preliminary data.</text>
</comment>
<dbReference type="InterPro" id="IPR000241">
    <property type="entry name" value="RlmKL-like_Mtase"/>
</dbReference>
<accession>A0A5S5MEM9</accession>
<dbReference type="PANTHER" id="PTHR47313">
    <property type="entry name" value="RIBOSOMAL RNA LARGE SUBUNIT METHYLTRANSFERASE K/L"/>
    <property type="match status" value="1"/>
</dbReference>
<reference evidence="5 6" key="1">
    <citation type="submission" date="2019-06" db="EMBL/GenBank/DDBJ databases">
        <title>Desulfobotulus mexicanus sp. nov., a novel sulfate-reducing bacterium isolated from the sediment of an alkaline crater lake in Mexico.</title>
        <authorList>
            <person name="Hirschler-Rea A."/>
        </authorList>
    </citation>
    <scope>NUCLEOTIDE SEQUENCE [LARGE SCALE GENOMIC DNA]</scope>
    <source>
        <strain evidence="5 6">PAR22N</strain>
    </source>
</reference>
<evidence type="ECO:0000259" key="3">
    <source>
        <dbReference type="Pfam" id="PF01170"/>
    </source>
</evidence>
<dbReference type="SUPFAM" id="SSF53335">
    <property type="entry name" value="S-adenosyl-L-methionine-dependent methyltransferases"/>
    <property type="match status" value="1"/>
</dbReference>
<dbReference type="Proteomes" id="UP000321899">
    <property type="component" value="Unassembled WGS sequence"/>
</dbReference>
<name>A0A5S5MEM9_9BACT</name>
<proteinExistence type="predicted"/>
<dbReference type="OrthoDB" id="9809404at2"/>
<dbReference type="GO" id="GO:0070043">
    <property type="term" value="F:rRNA (guanine-N7-)-methyltransferase activity"/>
    <property type="evidence" value="ECO:0007669"/>
    <property type="project" value="TreeGrafter"/>
</dbReference>
<evidence type="ECO:0000313" key="6">
    <source>
        <dbReference type="Proteomes" id="UP000321899"/>
    </source>
</evidence>
<organism evidence="5 6">
    <name type="scientific">Desulfobotulus mexicanus</name>
    <dbReference type="NCBI Taxonomy" id="2586642"/>
    <lineage>
        <taxon>Bacteria</taxon>
        <taxon>Pseudomonadati</taxon>
        <taxon>Thermodesulfobacteriota</taxon>
        <taxon>Desulfobacteria</taxon>
        <taxon>Desulfobacterales</taxon>
        <taxon>Desulfobacteraceae</taxon>
        <taxon>Desulfobotulus</taxon>
    </lineage>
</organism>